<dbReference type="InterPro" id="IPR043519">
    <property type="entry name" value="NT_sf"/>
</dbReference>
<evidence type="ECO:0000313" key="2">
    <source>
        <dbReference type="EMBL" id="ABN70639.1"/>
    </source>
</evidence>
<organism evidence="2 3">
    <name type="scientific">Staphylothermus marinus (strain ATCC 43588 / DSM 3639 / JCM 9404 / F1)</name>
    <dbReference type="NCBI Taxonomy" id="399550"/>
    <lineage>
        <taxon>Archaea</taxon>
        <taxon>Thermoproteota</taxon>
        <taxon>Thermoprotei</taxon>
        <taxon>Desulfurococcales</taxon>
        <taxon>Desulfurococcaceae</taxon>
        <taxon>Staphylothermus</taxon>
    </lineage>
</organism>
<dbReference type="RefSeq" id="WP_011839833.1">
    <property type="nucleotide sequence ID" value="NC_009033.1"/>
</dbReference>
<dbReference type="eggNOG" id="arCOG01200">
    <property type="taxonomic scope" value="Archaea"/>
</dbReference>
<dbReference type="GO" id="GO:0016779">
    <property type="term" value="F:nucleotidyltransferase activity"/>
    <property type="evidence" value="ECO:0007669"/>
    <property type="project" value="InterPro"/>
</dbReference>
<gene>
    <name evidence="2" type="ordered locus">Smar_1553</name>
</gene>
<sequence>MRIRKLSMYARRMKSWEEGFKEFVSVLCMDNVLEAYLVGSRARGDYLPYSDYDVVVIVRESSDPLEEAVRLRRLRKHSFPLDLIVLTPSQASDPIYDEMFRTAIKLCSKLSKDK</sequence>
<accession>A3DPS9</accession>
<dbReference type="Pfam" id="PF01909">
    <property type="entry name" value="NTP_transf_2"/>
    <property type="match status" value="1"/>
</dbReference>
<keyword evidence="3" id="KW-1185">Reference proteome</keyword>
<reference evidence="2 3" key="2">
    <citation type="journal article" date="2009" name="Stand. Genomic Sci.">
        <title>Complete genome sequence of Staphylothermus marinus Stetter and Fiala 1986 type strain F1.</title>
        <authorList>
            <person name="Anderson I.J."/>
            <person name="Sun H."/>
            <person name="Lapidus A."/>
            <person name="Copeland A."/>
            <person name="Glavina Del Rio T."/>
            <person name="Tice H."/>
            <person name="Dalin E."/>
            <person name="Lucas S."/>
            <person name="Barry K."/>
            <person name="Land M."/>
            <person name="Richardson P."/>
            <person name="Huber H."/>
            <person name="Kyrpides N.C."/>
        </authorList>
    </citation>
    <scope>NUCLEOTIDE SEQUENCE [LARGE SCALE GENOMIC DNA]</scope>
    <source>
        <strain evidence="3">ATCC 43588 / DSM 3639 / JCM 9404 / F1</strain>
    </source>
</reference>
<evidence type="ECO:0000313" key="3">
    <source>
        <dbReference type="Proteomes" id="UP000000254"/>
    </source>
</evidence>
<dbReference type="GeneID" id="4907818"/>
<dbReference type="SUPFAM" id="SSF81301">
    <property type="entry name" value="Nucleotidyltransferase"/>
    <property type="match status" value="1"/>
</dbReference>
<name>A3DPS9_STAMF</name>
<dbReference type="STRING" id="399550.Smar_1553"/>
<dbReference type="PANTHER" id="PTHR43449:SF3">
    <property type="entry name" value="POLYMERASE NUCLEOTIDYL TRANSFERASE DOMAIN-CONTAINING PROTEIN"/>
    <property type="match status" value="1"/>
</dbReference>
<evidence type="ECO:0000259" key="1">
    <source>
        <dbReference type="Pfam" id="PF01909"/>
    </source>
</evidence>
<dbReference type="OrthoDB" id="9287at2157"/>
<dbReference type="HOGENOM" id="CLU_130257_9_1_2"/>
<dbReference type="EMBL" id="CP000575">
    <property type="protein sequence ID" value="ABN70639.1"/>
    <property type="molecule type" value="Genomic_DNA"/>
</dbReference>
<dbReference type="CDD" id="cd05403">
    <property type="entry name" value="NT_KNTase_like"/>
    <property type="match status" value="1"/>
</dbReference>
<dbReference type="InterPro" id="IPR002934">
    <property type="entry name" value="Polymerase_NTP_transf_dom"/>
</dbReference>
<reference evidence="3" key="1">
    <citation type="journal article" date="2009" name="BMC Genomics">
        <title>The complete genome sequence of Staphylothermus marinus reveals differences in sulfur metabolism among heterotrophic Crenarchaeota.</title>
        <authorList>
            <person name="Anderson I.J."/>
            <person name="Dharmarajan L."/>
            <person name="Rodriguez J."/>
            <person name="Hooper S."/>
            <person name="Porat I."/>
            <person name="Ulrich L.E."/>
            <person name="Elkins J.G."/>
            <person name="Mavromatis K."/>
            <person name="Sun H."/>
            <person name="Land M."/>
            <person name="Lapidus A."/>
            <person name="Lucas S."/>
            <person name="Barry K."/>
            <person name="Huber H."/>
            <person name="Zhulin I.B."/>
            <person name="Whitman W.B."/>
            <person name="Mukhopadhyay B."/>
            <person name="Woese C."/>
            <person name="Bristow J."/>
            <person name="Kyrpides N."/>
        </authorList>
    </citation>
    <scope>NUCLEOTIDE SEQUENCE [LARGE SCALE GENOMIC DNA]</scope>
    <source>
        <strain evidence="3">ATCC 43588 / DSM 3639 / JCM 9404 / F1</strain>
    </source>
</reference>
<dbReference type="PANTHER" id="PTHR43449">
    <property type="entry name" value="NUCLEOTIDYLTRANSFERASE"/>
    <property type="match status" value="1"/>
</dbReference>
<dbReference type="KEGG" id="smr:Smar_1553"/>
<dbReference type="Proteomes" id="UP000000254">
    <property type="component" value="Chromosome"/>
</dbReference>
<dbReference type="Gene3D" id="3.30.460.10">
    <property type="entry name" value="Beta Polymerase, domain 2"/>
    <property type="match status" value="1"/>
</dbReference>
<feature type="domain" description="Polymerase nucleotidyl transferase" evidence="1">
    <location>
        <begin position="23"/>
        <end position="82"/>
    </location>
</feature>
<proteinExistence type="predicted"/>
<protein>
    <submittedName>
        <fullName evidence="2">DNA polymerase, beta domain protein region</fullName>
    </submittedName>
</protein>
<dbReference type="AlphaFoldDB" id="A3DPS9"/>